<comment type="similarity">
    <text evidence="8">Belongs to the MenA family. Type 1 subfamily.</text>
</comment>
<feature type="transmembrane region" description="Helical" evidence="8">
    <location>
        <begin position="247"/>
        <end position="265"/>
    </location>
</feature>
<comment type="subcellular location">
    <subcellularLocation>
        <location evidence="8">Cell membrane</location>
        <topology evidence="8">Multi-pass membrane protein</topology>
    </subcellularLocation>
    <subcellularLocation>
        <location evidence="1">Membrane</location>
        <topology evidence="1">Multi-pass membrane protein</topology>
    </subcellularLocation>
</comment>
<feature type="transmembrane region" description="Helical" evidence="8">
    <location>
        <begin position="44"/>
        <end position="63"/>
    </location>
</feature>
<proteinExistence type="inferred from homology"/>
<dbReference type="InterPro" id="IPR000537">
    <property type="entry name" value="UbiA_prenyltransferase"/>
</dbReference>
<dbReference type="NCBIfam" id="TIGR00751">
    <property type="entry name" value="menA"/>
    <property type="match status" value="1"/>
</dbReference>
<feature type="transmembrane region" description="Helical" evidence="8">
    <location>
        <begin position="21"/>
        <end position="38"/>
    </location>
</feature>
<dbReference type="InterPro" id="IPR026046">
    <property type="entry name" value="UBIAD1"/>
</dbReference>
<feature type="transmembrane region" description="Helical" evidence="8">
    <location>
        <begin position="222"/>
        <end position="241"/>
    </location>
</feature>
<dbReference type="PANTHER" id="PTHR13929:SF0">
    <property type="entry name" value="UBIA PRENYLTRANSFERASE DOMAIN-CONTAINING PROTEIN 1"/>
    <property type="match status" value="1"/>
</dbReference>
<reference evidence="10 11" key="2">
    <citation type="submission" date="2023-10" db="EMBL/GenBank/DDBJ databases">
        <authorList>
            <person name="Han X.F."/>
        </authorList>
    </citation>
    <scope>NUCLEOTIDE SEQUENCE [LARGE SCALE GENOMIC DNA]</scope>
    <source>
        <strain evidence="10 11">KCTC 39840</strain>
    </source>
</reference>
<reference evidence="11" key="1">
    <citation type="submission" date="2023-07" db="EMBL/GenBank/DDBJ databases">
        <title>Conexibacter stalactiti sp. nov., isolated from stalactites in a lava cave and emended description of the genus Conexibacter.</title>
        <authorList>
            <person name="Lee S.D."/>
        </authorList>
    </citation>
    <scope>NUCLEOTIDE SEQUENCE [LARGE SCALE GENOMIC DNA]</scope>
    <source>
        <strain evidence="11">KCTC 39840</strain>
    </source>
</reference>
<dbReference type="Gene3D" id="1.10.357.140">
    <property type="entry name" value="UbiA prenyltransferase"/>
    <property type="match status" value="1"/>
</dbReference>
<evidence type="ECO:0000256" key="9">
    <source>
        <dbReference type="NCBIfam" id="TIGR00751"/>
    </source>
</evidence>
<sequence>MSADTSTNVVRIWVMAARLRTLPVGLAPVLVGTALAGFEDVFHPLRFAAAVLGALFIQVGANLSNDYSDARRGADTEDRLGPVRVTAGGLVPPRQVLIATYVTFALAIACGAYLIAVAGWQLLLVGVASIIAGVLYTGGPRPYGYDGLGELFVFLFFGIVAVAGSYFVQTETLEWEAFALAVPAGLLASAVLVVNNYRDMDTDRRAGKKTLAVRLGRRRTQVLFAVMVYGAYLLTPVAWIFGPLSPWLLLPLLTLPLAAPVVRIVRNRTDGPTLNEALAKTGMLELIFCVLLSAGILLS</sequence>
<evidence type="ECO:0000256" key="6">
    <source>
        <dbReference type="ARBA" id="ARBA00022989"/>
    </source>
</evidence>
<dbReference type="GO" id="GO:0046428">
    <property type="term" value="F:1,4-dihydroxy-2-naphthoate polyprenyltransferase activity"/>
    <property type="evidence" value="ECO:0007669"/>
    <property type="project" value="UniProtKB-EC"/>
</dbReference>
<keyword evidence="11" id="KW-1185">Reference proteome</keyword>
<comment type="function">
    <text evidence="8">Conversion of 1,4-dihydroxy-2-naphthoate (DHNA) to demethylmenaquinone (DMK).</text>
</comment>
<keyword evidence="2 8" id="KW-0474">Menaquinone biosynthesis</keyword>
<evidence type="ECO:0000256" key="3">
    <source>
        <dbReference type="ARBA" id="ARBA00022475"/>
    </source>
</evidence>
<keyword evidence="6 8" id="KW-1133">Transmembrane helix</keyword>
<feature type="transmembrane region" description="Helical" evidence="8">
    <location>
        <begin position="122"/>
        <end position="139"/>
    </location>
</feature>
<keyword evidence="5 8" id="KW-0812">Transmembrane</keyword>
<dbReference type="Pfam" id="PF01040">
    <property type="entry name" value="UbiA"/>
    <property type="match status" value="1"/>
</dbReference>
<evidence type="ECO:0000313" key="10">
    <source>
        <dbReference type="EMBL" id="MDW5596755.1"/>
    </source>
</evidence>
<dbReference type="RefSeq" id="WP_318599191.1">
    <property type="nucleotide sequence ID" value="NZ_JAWSTH010000064.1"/>
</dbReference>
<name>A0ABU4HTV8_9ACTN</name>
<comment type="pathway">
    <text evidence="8">Quinol/quinone metabolism; menaquinone biosynthesis; menaquinol from 1,4-dihydroxy-2-naphthoate: step 1/2.</text>
</comment>
<protein>
    <recommendedName>
        <fullName evidence="8 9">1,4-dihydroxy-2-naphthoate octaprenyltransferase</fullName>
        <shortName evidence="8">DHNA-octaprenyltransferase</shortName>
        <ecNumber evidence="8 9">2.5.1.74</ecNumber>
    </recommendedName>
</protein>
<feature type="transmembrane region" description="Helical" evidence="8">
    <location>
        <begin position="96"/>
        <end position="116"/>
    </location>
</feature>
<evidence type="ECO:0000256" key="4">
    <source>
        <dbReference type="ARBA" id="ARBA00022679"/>
    </source>
</evidence>
<feature type="transmembrane region" description="Helical" evidence="8">
    <location>
        <begin position="151"/>
        <end position="169"/>
    </location>
</feature>
<accession>A0ABU4HTV8</accession>
<evidence type="ECO:0000313" key="11">
    <source>
        <dbReference type="Proteomes" id="UP001284601"/>
    </source>
</evidence>
<feature type="transmembrane region" description="Helical" evidence="8">
    <location>
        <begin position="277"/>
        <end position="298"/>
    </location>
</feature>
<keyword evidence="4 8" id="KW-0808">Transferase</keyword>
<keyword evidence="7 8" id="KW-0472">Membrane</keyword>
<dbReference type="EMBL" id="JAWSTH010000064">
    <property type="protein sequence ID" value="MDW5596755.1"/>
    <property type="molecule type" value="Genomic_DNA"/>
</dbReference>
<evidence type="ECO:0000256" key="1">
    <source>
        <dbReference type="ARBA" id="ARBA00004141"/>
    </source>
</evidence>
<evidence type="ECO:0000256" key="7">
    <source>
        <dbReference type="ARBA" id="ARBA00023136"/>
    </source>
</evidence>
<dbReference type="InterPro" id="IPR044878">
    <property type="entry name" value="UbiA_sf"/>
</dbReference>
<comment type="caution">
    <text evidence="10">The sequence shown here is derived from an EMBL/GenBank/DDBJ whole genome shotgun (WGS) entry which is preliminary data.</text>
</comment>
<gene>
    <name evidence="8" type="primary">menA</name>
    <name evidence="10" type="ORF">R7226_20585</name>
</gene>
<keyword evidence="3 8" id="KW-1003">Cell membrane</keyword>
<dbReference type="Proteomes" id="UP001284601">
    <property type="component" value="Unassembled WGS sequence"/>
</dbReference>
<dbReference type="Gene3D" id="1.20.120.1780">
    <property type="entry name" value="UbiA prenyltransferase"/>
    <property type="match status" value="1"/>
</dbReference>
<feature type="transmembrane region" description="Helical" evidence="8">
    <location>
        <begin position="175"/>
        <end position="195"/>
    </location>
</feature>
<dbReference type="HAMAP" id="MF_01937">
    <property type="entry name" value="MenA_1"/>
    <property type="match status" value="1"/>
</dbReference>
<dbReference type="PIRSF" id="PIRSF005355">
    <property type="entry name" value="UBIAD1"/>
    <property type="match status" value="1"/>
</dbReference>
<dbReference type="InterPro" id="IPR004657">
    <property type="entry name" value="MenA"/>
</dbReference>
<dbReference type="CDD" id="cd13962">
    <property type="entry name" value="PT_UbiA_UBIAD1"/>
    <property type="match status" value="1"/>
</dbReference>
<organism evidence="10 11">
    <name type="scientific">Conexibacter stalactiti</name>
    <dbReference type="NCBI Taxonomy" id="1940611"/>
    <lineage>
        <taxon>Bacteria</taxon>
        <taxon>Bacillati</taxon>
        <taxon>Actinomycetota</taxon>
        <taxon>Thermoleophilia</taxon>
        <taxon>Solirubrobacterales</taxon>
        <taxon>Conexibacteraceae</taxon>
        <taxon>Conexibacter</taxon>
    </lineage>
</organism>
<dbReference type="EC" id="2.5.1.74" evidence="8 9"/>
<dbReference type="PANTHER" id="PTHR13929">
    <property type="entry name" value="1,4-DIHYDROXY-2-NAPHTHOATE OCTAPRENYLTRANSFERASE"/>
    <property type="match status" value="1"/>
</dbReference>
<evidence type="ECO:0000256" key="8">
    <source>
        <dbReference type="HAMAP-Rule" id="MF_01937"/>
    </source>
</evidence>
<evidence type="ECO:0000256" key="2">
    <source>
        <dbReference type="ARBA" id="ARBA00022428"/>
    </source>
</evidence>
<comment type="catalytic activity">
    <reaction evidence="8">
        <text>an all-trans-polyprenyl diphosphate + 1,4-dihydroxy-2-naphthoate + H(+) = a 2-demethylmenaquinol + CO2 + diphosphate</text>
        <dbReference type="Rhea" id="RHEA:26478"/>
        <dbReference type="Rhea" id="RHEA-COMP:9563"/>
        <dbReference type="Rhea" id="RHEA-COMP:9564"/>
        <dbReference type="ChEBI" id="CHEBI:11173"/>
        <dbReference type="ChEBI" id="CHEBI:15378"/>
        <dbReference type="ChEBI" id="CHEBI:16526"/>
        <dbReference type="ChEBI" id="CHEBI:33019"/>
        <dbReference type="ChEBI" id="CHEBI:55437"/>
        <dbReference type="ChEBI" id="CHEBI:58914"/>
        <dbReference type="EC" id="2.5.1.74"/>
    </reaction>
</comment>
<evidence type="ECO:0000256" key="5">
    <source>
        <dbReference type="ARBA" id="ARBA00022692"/>
    </source>
</evidence>
<dbReference type="NCBIfam" id="NF004751">
    <property type="entry name" value="PRK06080.1-3"/>
    <property type="match status" value="1"/>
</dbReference>